<dbReference type="AlphaFoldDB" id="C7N750"/>
<dbReference type="eggNOG" id="COG0119">
    <property type="taxonomic scope" value="Bacteria"/>
</dbReference>
<gene>
    <name evidence="7" type="ordered locus">Shel_17160</name>
</gene>
<keyword evidence="5" id="KW-0100">Branched-chain amino acid biosynthesis</keyword>
<dbReference type="PROSITE" id="PS50991">
    <property type="entry name" value="PYR_CT"/>
    <property type="match status" value="1"/>
</dbReference>
<dbReference type="InterPro" id="IPR013709">
    <property type="entry name" value="2-isopropylmalate_synth_dimer"/>
</dbReference>
<dbReference type="KEGG" id="shi:Shel_17160"/>
<evidence type="ECO:0000256" key="3">
    <source>
        <dbReference type="ARBA" id="ARBA00022679"/>
    </source>
</evidence>
<name>C7N750_SLAHD</name>
<accession>C7N750</accession>
<keyword evidence="3" id="KW-0808">Transferase</keyword>
<dbReference type="Gene3D" id="3.20.20.70">
    <property type="entry name" value="Aldolase class I"/>
    <property type="match status" value="1"/>
</dbReference>
<dbReference type="Gene3D" id="3.30.160.270">
    <property type="match status" value="1"/>
</dbReference>
<dbReference type="SMART" id="SM00917">
    <property type="entry name" value="LeuA_dimer"/>
    <property type="match status" value="1"/>
</dbReference>
<keyword evidence="4" id="KW-0464">Manganese</keyword>
<dbReference type="HOGENOM" id="CLU_578347_0_0_11"/>
<dbReference type="Proteomes" id="UP000002026">
    <property type="component" value="Chromosome"/>
</dbReference>
<dbReference type="Pfam" id="PF08502">
    <property type="entry name" value="LeuA_dimer"/>
    <property type="match status" value="1"/>
</dbReference>
<evidence type="ECO:0000256" key="4">
    <source>
        <dbReference type="ARBA" id="ARBA00023211"/>
    </source>
</evidence>
<evidence type="ECO:0000313" key="8">
    <source>
        <dbReference type="Proteomes" id="UP000002026"/>
    </source>
</evidence>
<dbReference type="GO" id="GO:0009098">
    <property type="term" value="P:L-leucine biosynthetic process"/>
    <property type="evidence" value="ECO:0007669"/>
    <property type="project" value="InterPro"/>
</dbReference>
<dbReference type="STRING" id="471855.Shel_17160"/>
<dbReference type="InterPro" id="IPR036230">
    <property type="entry name" value="LeuA_allosteric_dom_sf"/>
</dbReference>
<evidence type="ECO:0000313" key="7">
    <source>
        <dbReference type="EMBL" id="ACV22735.1"/>
    </source>
</evidence>
<dbReference type="GO" id="GO:0003852">
    <property type="term" value="F:2-isopropylmalate synthase activity"/>
    <property type="evidence" value="ECO:0007669"/>
    <property type="project" value="InterPro"/>
</dbReference>
<dbReference type="InterPro" id="IPR000891">
    <property type="entry name" value="PYR_CT"/>
</dbReference>
<dbReference type="PANTHER" id="PTHR10277">
    <property type="entry name" value="HOMOCITRATE SYNTHASE-RELATED"/>
    <property type="match status" value="1"/>
</dbReference>
<dbReference type="InterPro" id="IPR050073">
    <property type="entry name" value="2-IPM_HCS-like"/>
</dbReference>
<proteinExistence type="predicted"/>
<dbReference type="EMBL" id="CP001684">
    <property type="protein sequence ID" value="ACV22735.1"/>
    <property type="molecule type" value="Genomic_DNA"/>
</dbReference>
<feature type="domain" description="Pyruvate carboxyltransferase" evidence="6">
    <location>
        <begin position="4"/>
        <end position="262"/>
    </location>
</feature>
<keyword evidence="2" id="KW-0028">Amino-acid biosynthesis</keyword>
<reference evidence="7 8" key="1">
    <citation type="journal article" date="2009" name="Stand. Genomic Sci.">
        <title>Complete genome sequence of Slackia heliotrinireducens type strain (RHS 1).</title>
        <authorList>
            <person name="Pukall R."/>
            <person name="Lapidus A."/>
            <person name="Nolan M."/>
            <person name="Copeland A."/>
            <person name="Glavina Del Rio T."/>
            <person name="Lucas S."/>
            <person name="Chen F."/>
            <person name="Tice H."/>
            <person name="Cheng J.F."/>
            <person name="Chertkov O."/>
            <person name="Bruce D."/>
            <person name="Goodwin L."/>
            <person name="Kuske C."/>
            <person name="Brettin T."/>
            <person name="Detter J.C."/>
            <person name="Han C."/>
            <person name="Pitluck S."/>
            <person name="Pati A."/>
            <person name="Mavrommatis K."/>
            <person name="Ivanova N."/>
            <person name="Ovchinnikova G."/>
            <person name="Chen A."/>
            <person name="Palaniappan K."/>
            <person name="Schneider S."/>
            <person name="Rohde M."/>
            <person name="Chain P."/>
            <person name="D'haeseleer P."/>
            <person name="Goker M."/>
            <person name="Bristow J."/>
            <person name="Eisen J.A."/>
            <person name="Markowitz V."/>
            <person name="Kyrpides N.C."/>
            <person name="Klenk H.P."/>
            <person name="Hugenholtz P."/>
        </authorList>
    </citation>
    <scope>NUCLEOTIDE SEQUENCE [LARGE SCALE GENOMIC DNA]</scope>
    <source>
        <strain evidence="8">ATCC 29202 / DSM 20476 / NCTC 11029 / RHS 1</strain>
    </source>
</reference>
<evidence type="ECO:0000256" key="1">
    <source>
        <dbReference type="ARBA" id="ARBA00018198"/>
    </source>
</evidence>
<evidence type="ECO:0000256" key="5">
    <source>
        <dbReference type="ARBA" id="ARBA00023304"/>
    </source>
</evidence>
<dbReference type="RefSeq" id="WP_012798837.1">
    <property type="nucleotide sequence ID" value="NC_013165.1"/>
</dbReference>
<sequence>MRDVRVSDVTMRQAEVSGSLALTFKEKLETAKLLDSLGVSSIEIEGVERSKADALRIKSIASIVKNSVLAVPVKMDDENIQVVWGALKNAAFPRLQVVAAVSPARMEYVYHKKADGMMKDVAATIAKCAALTDDVEFVADDATRADSVYLRSVIKEAIQAGAKTITVCDDAGTMLPEEFAQFIDDLRKDLPELADVALGISCSNDLFMADACAIAGIMSGVDEIKATTYPMNVISLEKVCKVLAAKPEICQAQTTVRVTELKRTAAQVARICEQGRSKYSAFNPNVTGSDESFVLTVNDDIDAVMECVAKLGYELSEEDATNVYEAFLRIASKKDSVSNLELDAIVASAALQVPATYVLENYVINSGNAIKATANVRMRKGDEVLEAVCIGDGPIDASFLAIEKISGKRYELDDWQMQSVTEGQEAMGQAIVKLVADGKIYSGRGISTDIVGSSIRAYVNALNKIVYEEEN</sequence>
<organism evidence="7 8">
    <name type="scientific">Slackia heliotrinireducens (strain ATCC 29202 / DSM 20476 / NCTC 11029 / RHS 1)</name>
    <name type="common">Peptococcus heliotrinreducens</name>
    <dbReference type="NCBI Taxonomy" id="471855"/>
    <lineage>
        <taxon>Bacteria</taxon>
        <taxon>Bacillati</taxon>
        <taxon>Actinomycetota</taxon>
        <taxon>Coriobacteriia</taxon>
        <taxon>Eggerthellales</taxon>
        <taxon>Eggerthellaceae</taxon>
        <taxon>Slackia</taxon>
    </lineage>
</organism>
<dbReference type="Pfam" id="PF00682">
    <property type="entry name" value="HMGL-like"/>
    <property type="match status" value="1"/>
</dbReference>
<dbReference type="InterPro" id="IPR013785">
    <property type="entry name" value="Aldolase_TIM"/>
</dbReference>
<dbReference type="SUPFAM" id="SSF110921">
    <property type="entry name" value="2-isopropylmalate synthase LeuA, allosteric (dimerisation) domain"/>
    <property type="match status" value="1"/>
</dbReference>
<keyword evidence="8" id="KW-1185">Reference proteome</keyword>
<protein>
    <recommendedName>
        <fullName evidence="1">2-isopropylmalate synthase</fullName>
    </recommendedName>
</protein>
<dbReference type="PANTHER" id="PTHR10277:SF9">
    <property type="entry name" value="2-ISOPROPYLMALATE SYNTHASE 1, CHLOROPLASTIC-RELATED"/>
    <property type="match status" value="1"/>
</dbReference>
<evidence type="ECO:0000259" key="6">
    <source>
        <dbReference type="PROSITE" id="PS50991"/>
    </source>
</evidence>
<evidence type="ECO:0000256" key="2">
    <source>
        <dbReference type="ARBA" id="ARBA00022605"/>
    </source>
</evidence>
<dbReference type="SUPFAM" id="SSF51569">
    <property type="entry name" value="Aldolase"/>
    <property type="match status" value="1"/>
</dbReference>